<evidence type="ECO:0000256" key="1">
    <source>
        <dbReference type="ARBA" id="ARBA00004651"/>
    </source>
</evidence>
<evidence type="ECO:0000256" key="8">
    <source>
        <dbReference type="ARBA" id="ARBA00022989"/>
    </source>
</evidence>
<gene>
    <name evidence="14" type="primary">nuoJ</name>
    <name evidence="14" type="ORF">OQJ68_09725</name>
</gene>
<comment type="similarity">
    <text evidence="2 13">Belongs to the complex I subunit 6 family.</text>
</comment>
<dbReference type="AlphaFoldDB" id="A0AB35HXV0"/>
<comment type="subunit">
    <text evidence="11">Composed of 13 different subunits. Subunits NuoA, H, J, K, L, M, N constitute the membrane sector of the complex.</text>
</comment>
<keyword evidence="6 13" id="KW-0874">Quinone</keyword>
<keyword evidence="4 13" id="KW-1003">Cell membrane</keyword>
<dbReference type="Pfam" id="PF00499">
    <property type="entry name" value="Oxidored_q3"/>
    <property type="match status" value="1"/>
</dbReference>
<dbReference type="Gene3D" id="1.20.120.1200">
    <property type="entry name" value="NADH-ubiquinone/plastoquinone oxidoreductase chain 6, subunit NuoJ"/>
    <property type="match status" value="1"/>
</dbReference>
<evidence type="ECO:0000256" key="10">
    <source>
        <dbReference type="ARBA" id="ARBA00023136"/>
    </source>
</evidence>
<evidence type="ECO:0000256" key="3">
    <source>
        <dbReference type="ARBA" id="ARBA00019907"/>
    </source>
</evidence>
<dbReference type="Proteomes" id="UP001209730">
    <property type="component" value="Unassembled WGS sequence"/>
</dbReference>
<evidence type="ECO:0000256" key="13">
    <source>
        <dbReference type="RuleBase" id="RU004429"/>
    </source>
</evidence>
<keyword evidence="7" id="KW-1278">Translocase</keyword>
<feature type="transmembrane region" description="Helical" evidence="13">
    <location>
        <begin position="53"/>
        <end position="73"/>
    </location>
</feature>
<dbReference type="FunFam" id="1.20.120.1200:FF:000001">
    <property type="entry name" value="NADH-quinone oxidoreductase subunit J"/>
    <property type="match status" value="1"/>
</dbReference>
<keyword evidence="9 13" id="KW-0520">NAD</keyword>
<dbReference type="GO" id="GO:0016491">
    <property type="term" value="F:oxidoreductase activity"/>
    <property type="evidence" value="ECO:0007669"/>
    <property type="project" value="UniProtKB-KW"/>
</dbReference>
<comment type="subcellular location">
    <subcellularLocation>
        <location evidence="1 13">Cell membrane</location>
        <topology evidence="1 13">Multi-pass membrane protein</topology>
    </subcellularLocation>
</comment>
<keyword evidence="5 13" id="KW-0812">Transmembrane</keyword>
<keyword evidence="8 13" id="KW-1133">Transmembrane helix</keyword>
<name>A0AB35HXV0_MICTH</name>
<evidence type="ECO:0000256" key="9">
    <source>
        <dbReference type="ARBA" id="ARBA00023027"/>
    </source>
</evidence>
<evidence type="ECO:0000256" key="4">
    <source>
        <dbReference type="ARBA" id="ARBA00022475"/>
    </source>
</evidence>
<dbReference type="InterPro" id="IPR001457">
    <property type="entry name" value="NADH_UbQ/plastoQ_OxRdtase_su6"/>
</dbReference>
<feature type="transmembrane region" description="Helical" evidence="13">
    <location>
        <begin position="94"/>
        <end position="116"/>
    </location>
</feature>
<protein>
    <recommendedName>
        <fullName evidence="3 13">NADH-quinone oxidoreductase subunit J</fullName>
        <ecNumber evidence="13">7.1.1.-</ecNumber>
    </recommendedName>
</protein>
<evidence type="ECO:0000256" key="11">
    <source>
        <dbReference type="ARBA" id="ARBA00025811"/>
    </source>
</evidence>
<evidence type="ECO:0000256" key="7">
    <source>
        <dbReference type="ARBA" id="ARBA00022967"/>
    </source>
</evidence>
<feature type="transmembrane region" description="Helical" evidence="13">
    <location>
        <begin position="29"/>
        <end position="47"/>
    </location>
</feature>
<evidence type="ECO:0000256" key="6">
    <source>
        <dbReference type="ARBA" id="ARBA00022719"/>
    </source>
</evidence>
<dbReference type="PANTHER" id="PTHR33269:SF17">
    <property type="entry name" value="NADH-UBIQUINONE OXIDOREDUCTASE CHAIN 6"/>
    <property type="match status" value="1"/>
</dbReference>
<dbReference type="GO" id="GO:0005886">
    <property type="term" value="C:plasma membrane"/>
    <property type="evidence" value="ECO:0007669"/>
    <property type="project" value="UniProtKB-SubCell"/>
</dbReference>
<dbReference type="NCBIfam" id="NF005162">
    <property type="entry name" value="PRK06638.1-1"/>
    <property type="match status" value="1"/>
</dbReference>
<evidence type="ECO:0000313" key="14">
    <source>
        <dbReference type="EMBL" id="MCX2802065.1"/>
    </source>
</evidence>
<dbReference type="InterPro" id="IPR042106">
    <property type="entry name" value="Nuo/plastoQ_OxRdtase_6_NuoJ"/>
</dbReference>
<sequence length="175" mass="18717">MTAVIFYISAATATVATAMVISSRNAVHALLHLIVSLLAIAVIFTLYGAPFAAALEVIVYAGAIMVLMIFVIMMLNQGDAAVDQEKAWLAPKNWYGPALLTAILLVQLLLLIFSGAEESAQRIHYIGPTEVGIALFSHYILAVELASMLLLAGLVGAFHLARHKRIETSEAPDAD</sequence>
<comment type="function">
    <text evidence="13">NDH-1 shuttles electrons from NADH, via FMN and iron-sulfur (Fe-S) centers, to quinones in the respiratory chain. Couples the redox reaction to proton translocation (for every two electrons transferred, four hydrogen ions are translocated across the cytoplasmic membrane), and thus conserves the redox energy in a proton gradient.</text>
</comment>
<dbReference type="EC" id="7.1.1.-" evidence="13"/>
<evidence type="ECO:0000313" key="15">
    <source>
        <dbReference type="Proteomes" id="UP001209730"/>
    </source>
</evidence>
<keyword evidence="14" id="KW-0560">Oxidoreductase</keyword>
<accession>A0AB35HXV0</accession>
<comment type="catalytic activity">
    <reaction evidence="12 13">
        <text>a quinone + NADH + 5 H(+)(in) = a quinol + NAD(+) + 4 H(+)(out)</text>
        <dbReference type="Rhea" id="RHEA:57888"/>
        <dbReference type="ChEBI" id="CHEBI:15378"/>
        <dbReference type="ChEBI" id="CHEBI:24646"/>
        <dbReference type="ChEBI" id="CHEBI:57540"/>
        <dbReference type="ChEBI" id="CHEBI:57945"/>
        <dbReference type="ChEBI" id="CHEBI:132124"/>
    </reaction>
</comment>
<dbReference type="GO" id="GO:0048038">
    <property type="term" value="F:quinone binding"/>
    <property type="evidence" value="ECO:0007669"/>
    <property type="project" value="UniProtKB-UniRule"/>
</dbReference>
<evidence type="ECO:0000256" key="5">
    <source>
        <dbReference type="ARBA" id="ARBA00022692"/>
    </source>
</evidence>
<dbReference type="RefSeq" id="WP_074903057.1">
    <property type="nucleotide sequence ID" value="NZ_CP130317.1"/>
</dbReference>
<reference evidence="14" key="1">
    <citation type="submission" date="2022-11" db="EMBL/GenBank/DDBJ databases">
        <title>Chitin-degrading and fungicidal potential of chitinolytic bacterial strains from marine environment of the Pacific Ocean regions.</title>
        <authorList>
            <person name="Pentekhina I."/>
            <person name="Nedashkovskaya O."/>
            <person name="Seitkalieva A."/>
            <person name="Podvolotskaya A."/>
            <person name="Tekutyeva L."/>
            <person name="Balabanova L."/>
        </authorList>
    </citation>
    <scope>NUCLEOTIDE SEQUENCE</scope>
    <source>
        <strain evidence="14">KMM 6838</strain>
    </source>
</reference>
<evidence type="ECO:0000256" key="2">
    <source>
        <dbReference type="ARBA" id="ARBA00005698"/>
    </source>
</evidence>
<dbReference type="EMBL" id="JAPHQB010000013">
    <property type="protein sequence ID" value="MCX2802065.1"/>
    <property type="molecule type" value="Genomic_DNA"/>
</dbReference>
<proteinExistence type="inferred from homology"/>
<evidence type="ECO:0000256" key="12">
    <source>
        <dbReference type="ARBA" id="ARBA00047712"/>
    </source>
</evidence>
<comment type="caution">
    <text evidence="14">The sequence shown here is derived from an EMBL/GenBank/DDBJ whole genome shotgun (WGS) entry which is preliminary data.</text>
</comment>
<feature type="transmembrane region" description="Helical" evidence="13">
    <location>
        <begin position="136"/>
        <end position="161"/>
    </location>
</feature>
<keyword evidence="10 13" id="KW-0472">Membrane</keyword>
<feature type="transmembrane region" description="Helical" evidence="13">
    <location>
        <begin position="6"/>
        <end position="22"/>
    </location>
</feature>
<dbReference type="PANTHER" id="PTHR33269">
    <property type="entry name" value="NADH-UBIQUINONE OXIDOREDUCTASE CHAIN 6"/>
    <property type="match status" value="1"/>
</dbReference>
<dbReference type="GO" id="GO:0008137">
    <property type="term" value="F:NADH dehydrogenase (ubiquinone) activity"/>
    <property type="evidence" value="ECO:0007669"/>
    <property type="project" value="UniProtKB-UniRule"/>
</dbReference>
<organism evidence="14 15">
    <name type="scientific">Microbulbifer thermotolerans</name>
    <dbReference type="NCBI Taxonomy" id="252514"/>
    <lineage>
        <taxon>Bacteria</taxon>
        <taxon>Pseudomonadati</taxon>
        <taxon>Pseudomonadota</taxon>
        <taxon>Gammaproteobacteria</taxon>
        <taxon>Cellvibrionales</taxon>
        <taxon>Microbulbiferaceae</taxon>
        <taxon>Microbulbifer</taxon>
    </lineage>
</organism>